<accession>A0A316WJK1</accession>
<sequence length="142" mass="16496">MEEGYLRAADALVEKATTWSYERDTLVWPIVFLYRQYLELVLKGSIAEFGRDAGVEANWKSHDLTFLWSEFKKIMHHWDIQDEDKANTTVGKVIAEFSRIDPSSMSFRYPITHAGEPIELSGHERLDLLRLKDVMRGVANFM</sequence>
<name>A0A316WJK1_9FLAO</name>
<evidence type="ECO:0008006" key="3">
    <source>
        <dbReference type="Google" id="ProtNLM"/>
    </source>
</evidence>
<dbReference type="OrthoDB" id="1493616at2"/>
<keyword evidence="2" id="KW-1185">Reference proteome</keyword>
<dbReference type="Gene3D" id="1.20.120.330">
    <property type="entry name" value="Nucleotidyltransferases domain 2"/>
    <property type="match status" value="1"/>
</dbReference>
<evidence type="ECO:0000313" key="1">
    <source>
        <dbReference type="EMBL" id="PWN58570.1"/>
    </source>
</evidence>
<dbReference type="EMBL" id="PPED02000055">
    <property type="protein sequence ID" value="PWN58570.1"/>
    <property type="molecule type" value="Genomic_DNA"/>
</dbReference>
<proteinExistence type="predicted"/>
<organism evidence="1 2">
    <name type="scientific">Chryseobacterium phosphatilyticum</name>
    <dbReference type="NCBI Taxonomy" id="475075"/>
    <lineage>
        <taxon>Bacteria</taxon>
        <taxon>Pseudomonadati</taxon>
        <taxon>Bacteroidota</taxon>
        <taxon>Flavobacteriia</taxon>
        <taxon>Flavobacteriales</taxon>
        <taxon>Weeksellaceae</taxon>
        <taxon>Chryseobacterium group</taxon>
        <taxon>Chryseobacterium</taxon>
    </lineage>
</organism>
<feature type="non-terminal residue" evidence="1">
    <location>
        <position position="142"/>
    </location>
</feature>
<comment type="caution">
    <text evidence="1">The sequence shown here is derived from an EMBL/GenBank/DDBJ whole genome shotgun (WGS) entry which is preliminary data.</text>
</comment>
<reference evidence="1 2" key="1">
    <citation type="submission" date="2018-04" db="EMBL/GenBank/DDBJ databases">
        <title>Draft Genome Sequence of Phosphate-Solubilizing Chryseobacterium sp. ISE14 that is a Biocontrol and Plant Growth-Promoting Rhizobacterium Isolated from Cucumber.</title>
        <authorList>
            <person name="Jeong J.-J."/>
            <person name="Sang M.K."/>
            <person name="Choi I.-G."/>
            <person name="Kim K.D."/>
        </authorList>
    </citation>
    <scope>NUCLEOTIDE SEQUENCE [LARGE SCALE GENOMIC DNA]</scope>
    <source>
        <strain evidence="1 2">ISE14</strain>
    </source>
</reference>
<gene>
    <name evidence="1" type="ORF">C1631_023400</name>
</gene>
<evidence type="ECO:0000313" key="2">
    <source>
        <dbReference type="Proteomes" id="UP000236594"/>
    </source>
</evidence>
<protein>
    <recommendedName>
        <fullName evidence="3">HEPN domain-containing protein</fullName>
    </recommendedName>
</protein>
<dbReference type="Proteomes" id="UP000236594">
    <property type="component" value="Unassembled WGS sequence"/>
</dbReference>
<dbReference type="AlphaFoldDB" id="A0A316WJK1"/>